<feature type="binding site" evidence="14">
    <location>
        <position position="303"/>
    </location>
    <ligand>
        <name>Zn(2+)</name>
        <dbReference type="ChEBI" id="CHEBI:29105"/>
        <note>catalytic</note>
    </ligand>
</feature>
<comment type="similarity">
    <text evidence="12 15">Belongs to the peptidase M48A family.</text>
</comment>
<dbReference type="PANTHER" id="PTHR10120">
    <property type="entry name" value="CAAX PRENYL PROTEASE 1"/>
    <property type="match status" value="1"/>
</dbReference>
<feature type="binding site" evidence="14">
    <location>
        <position position="307"/>
    </location>
    <ligand>
        <name>Zn(2+)</name>
        <dbReference type="ChEBI" id="CHEBI:29105"/>
        <note>catalytic</note>
    </ligand>
</feature>
<dbReference type="InterPro" id="IPR027057">
    <property type="entry name" value="CAXX_Prtase_1"/>
</dbReference>
<evidence type="ECO:0000256" key="3">
    <source>
        <dbReference type="ARBA" id="ARBA00022692"/>
    </source>
</evidence>
<dbReference type="FunFam" id="3.30.2010.10:FF:000002">
    <property type="entry name" value="CAAX prenyl protease"/>
    <property type="match status" value="1"/>
</dbReference>
<dbReference type="GO" id="GO:0005789">
    <property type="term" value="C:endoplasmic reticulum membrane"/>
    <property type="evidence" value="ECO:0007669"/>
    <property type="project" value="UniProtKB-SubCell"/>
</dbReference>
<dbReference type="Pfam" id="PF16491">
    <property type="entry name" value="Peptidase_M48_N"/>
    <property type="match status" value="1"/>
</dbReference>
<keyword evidence="6 15" id="KW-0256">Endoplasmic reticulum</keyword>
<dbReference type="GO" id="GO:0071586">
    <property type="term" value="P:CAAX-box protein processing"/>
    <property type="evidence" value="ECO:0007669"/>
    <property type="project" value="UniProtKB-UniRule"/>
</dbReference>
<dbReference type="InterPro" id="IPR032456">
    <property type="entry name" value="Peptidase_M48_N"/>
</dbReference>
<evidence type="ECO:0000256" key="9">
    <source>
        <dbReference type="ARBA" id="ARBA00023049"/>
    </source>
</evidence>
<feature type="active site" description="Proton donor" evidence="13">
    <location>
        <position position="390"/>
    </location>
</feature>
<evidence type="ECO:0000256" key="13">
    <source>
        <dbReference type="PIRSR" id="PIRSR627057-1"/>
    </source>
</evidence>
<gene>
    <name evidence="18" type="ORF">B0H17DRAFT_1067293</name>
</gene>
<dbReference type="AlphaFoldDB" id="A0AAD7GFQ9"/>
<evidence type="ECO:0000256" key="11">
    <source>
        <dbReference type="ARBA" id="ARBA00044456"/>
    </source>
</evidence>
<sequence>MDFLHSQLNKVTQQLAFVSVEAHDWKLYVQGISWAVTLFESYLLLRQYPLYSKTEPPAALATHISASDFEKSQKYGKDKAKFALFSGFYKQCLDSTMLHFGFYAWSWEVAGQIMARFGYGVEYQITQSIGFVFLLFFLSSLPTLPLSVYSTFVLEEKYGFNKTSPSLFIADLLKGWGLAVVLLTPFLWAFLRIFNWAGDRFVPWLMGFILVFQLAMVVVYPMVIQPLFNKLSPLAEGELRTRIESLASKLKFPLTHLYEIDGSKRSSHSNAYFFGLPWSKHIVIFDTLIQQSQPDEVEAVLAHELGHWYYLHPTKMLAVSQLHVFTIFALFPAFLHAPPVLASFDFPKAVAAQPPTIVAFLLFQMILTPLEAFVSIGMHAVSRHFEWEADRFACELQDKLSDEKMSDMGDRLGRALIALHVKNLSTVWVDWMYSAYHHSHPTLTERLKGLESFQSRREKKKL</sequence>
<evidence type="ECO:0000256" key="7">
    <source>
        <dbReference type="ARBA" id="ARBA00022833"/>
    </source>
</evidence>
<keyword evidence="5 15" id="KW-0378">Hydrolase</keyword>
<keyword evidence="19" id="KW-1185">Reference proteome</keyword>
<comment type="caution">
    <text evidence="18">The sequence shown here is derived from an EMBL/GenBank/DDBJ whole genome shotgun (WGS) entry which is preliminary data.</text>
</comment>
<keyword evidence="4 14" id="KW-0479">Metal-binding</keyword>
<dbReference type="Pfam" id="PF01435">
    <property type="entry name" value="Peptidase_M48"/>
    <property type="match status" value="1"/>
</dbReference>
<keyword evidence="7 14" id="KW-0862">Zinc</keyword>
<organism evidence="18 19">
    <name type="scientific">Mycena rosella</name>
    <name type="common">Pink bonnet</name>
    <name type="synonym">Agaricus rosellus</name>
    <dbReference type="NCBI Taxonomy" id="1033263"/>
    <lineage>
        <taxon>Eukaryota</taxon>
        <taxon>Fungi</taxon>
        <taxon>Dikarya</taxon>
        <taxon>Basidiomycota</taxon>
        <taxon>Agaricomycotina</taxon>
        <taxon>Agaricomycetes</taxon>
        <taxon>Agaricomycetidae</taxon>
        <taxon>Agaricales</taxon>
        <taxon>Marasmiineae</taxon>
        <taxon>Mycenaceae</taxon>
        <taxon>Mycena</taxon>
    </lineage>
</organism>
<keyword evidence="10 15" id="KW-0472">Membrane</keyword>
<keyword evidence="8 15" id="KW-1133">Transmembrane helix</keyword>
<comment type="catalytic activity">
    <reaction evidence="11 15">
        <text>Hydrolyzes the peptide bond -P2-(S-farnesyl or geranylgeranyl)C-P1'-P2'-P3'-COOH where P1' and P2' are amino acids with aliphatic side chains and P3' is any C-terminal residue.</text>
        <dbReference type="EC" id="3.4.24.84"/>
    </reaction>
</comment>
<keyword evidence="3 15" id="KW-0812">Transmembrane</keyword>
<feature type="transmembrane region" description="Helical" evidence="15">
    <location>
        <begin position="131"/>
        <end position="154"/>
    </location>
</feature>
<name>A0AAD7GFQ9_MYCRO</name>
<comment type="subcellular location">
    <subcellularLocation>
        <location evidence="1 15">Endoplasmic reticulum membrane</location>
        <topology evidence="1 15">Multi-pass membrane protein</topology>
    </subcellularLocation>
</comment>
<comment type="function">
    <text evidence="15">Proteolytically removes the C-terminal three residues of farnesylated proteins.</text>
</comment>
<dbReference type="CDD" id="cd07343">
    <property type="entry name" value="M48A_Zmpste24p_like"/>
    <property type="match status" value="1"/>
</dbReference>
<feature type="transmembrane region" description="Helical" evidence="15">
    <location>
        <begin position="357"/>
        <end position="381"/>
    </location>
</feature>
<evidence type="ECO:0000256" key="2">
    <source>
        <dbReference type="ARBA" id="ARBA00022670"/>
    </source>
</evidence>
<evidence type="ECO:0000256" key="10">
    <source>
        <dbReference type="ARBA" id="ARBA00023136"/>
    </source>
</evidence>
<feature type="binding site" evidence="14">
    <location>
        <position position="386"/>
    </location>
    <ligand>
        <name>Zn(2+)</name>
        <dbReference type="ChEBI" id="CHEBI:29105"/>
        <note>catalytic</note>
    </ligand>
</feature>
<evidence type="ECO:0000256" key="14">
    <source>
        <dbReference type="PIRSR" id="PIRSR627057-2"/>
    </source>
</evidence>
<evidence type="ECO:0000313" key="18">
    <source>
        <dbReference type="EMBL" id="KAJ7688954.1"/>
    </source>
</evidence>
<dbReference type="EMBL" id="JARKIE010000075">
    <property type="protein sequence ID" value="KAJ7688954.1"/>
    <property type="molecule type" value="Genomic_DNA"/>
</dbReference>
<evidence type="ECO:0000313" key="19">
    <source>
        <dbReference type="Proteomes" id="UP001221757"/>
    </source>
</evidence>
<proteinExistence type="inferred from homology"/>
<evidence type="ECO:0000256" key="6">
    <source>
        <dbReference type="ARBA" id="ARBA00022824"/>
    </source>
</evidence>
<feature type="transmembrane region" description="Helical" evidence="15">
    <location>
        <begin position="317"/>
        <end position="337"/>
    </location>
</feature>
<feature type="transmembrane region" description="Helical" evidence="15">
    <location>
        <begin position="201"/>
        <end position="223"/>
    </location>
</feature>
<keyword evidence="9 15" id="KW-0482">Metalloprotease</keyword>
<evidence type="ECO:0000256" key="4">
    <source>
        <dbReference type="ARBA" id="ARBA00022723"/>
    </source>
</evidence>
<keyword evidence="2 15" id="KW-0645">Protease</keyword>
<feature type="transmembrane region" description="Helical" evidence="15">
    <location>
        <begin position="175"/>
        <end position="195"/>
    </location>
</feature>
<dbReference type="GO" id="GO:0004222">
    <property type="term" value="F:metalloendopeptidase activity"/>
    <property type="evidence" value="ECO:0007669"/>
    <property type="project" value="UniProtKB-UniRule"/>
</dbReference>
<feature type="domain" description="CAAX prenyl protease 1 N-terminal" evidence="17">
    <location>
        <begin position="47"/>
        <end position="230"/>
    </location>
</feature>
<accession>A0AAD7GFQ9</accession>
<protein>
    <recommendedName>
        <fullName evidence="15">CAAX prenyl protease</fullName>
        <ecNumber evidence="15">3.4.24.84</ecNumber>
    </recommendedName>
</protein>
<dbReference type="GO" id="GO:0046872">
    <property type="term" value="F:metal ion binding"/>
    <property type="evidence" value="ECO:0007669"/>
    <property type="project" value="UniProtKB-UniRule"/>
</dbReference>
<reference evidence="18" key="1">
    <citation type="submission" date="2023-03" db="EMBL/GenBank/DDBJ databases">
        <title>Massive genome expansion in bonnet fungi (Mycena s.s.) driven by repeated elements and novel gene families across ecological guilds.</title>
        <authorList>
            <consortium name="Lawrence Berkeley National Laboratory"/>
            <person name="Harder C.B."/>
            <person name="Miyauchi S."/>
            <person name="Viragh M."/>
            <person name="Kuo A."/>
            <person name="Thoen E."/>
            <person name="Andreopoulos B."/>
            <person name="Lu D."/>
            <person name="Skrede I."/>
            <person name="Drula E."/>
            <person name="Henrissat B."/>
            <person name="Morin E."/>
            <person name="Kohler A."/>
            <person name="Barry K."/>
            <person name="LaButti K."/>
            <person name="Morin E."/>
            <person name="Salamov A."/>
            <person name="Lipzen A."/>
            <person name="Mereny Z."/>
            <person name="Hegedus B."/>
            <person name="Baldrian P."/>
            <person name="Stursova M."/>
            <person name="Weitz H."/>
            <person name="Taylor A."/>
            <person name="Grigoriev I.V."/>
            <person name="Nagy L.G."/>
            <person name="Martin F."/>
            <person name="Kauserud H."/>
        </authorList>
    </citation>
    <scope>NUCLEOTIDE SEQUENCE</scope>
    <source>
        <strain evidence="18">CBHHK067</strain>
    </source>
</reference>
<evidence type="ECO:0000256" key="5">
    <source>
        <dbReference type="ARBA" id="ARBA00022801"/>
    </source>
</evidence>
<evidence type="ECO:0000256" key="12">
    <source>
        <dbReference type="ARBA" id="ARBA00060927"/>
    </source>
</evidence>
<dbReference type="Gene3D" id="3.30.2010.10">
    <property type="entry name" value="Metalloproteases ('zincins'), catalytic domain"/>
    <property type="match status" value="1"/>
</dbReference>
<dbReference type="Proteomes" id="UP001221757">
    <property type="component" value="Unassembled WGS sequence"/>
</dbReference>
<dbReference type="EC" id="3.4.24.84" evidence="15"/>
<evidence type="ECO:0000256" key="1">
    <source>
        <dbReference type="ARBA" id="ARBA00004477"/>
    </source>
</evidence>
<evidence type="ECO:0000256" key="15">
    <source>
        <dbReference type="RuleBase" id="RU366005"/>
    </source>
</evidence>
<comment type="cofactor">
    <cofactor evidence="14 15">
        <name>Zn(2+)</name>
        <dbReference type="ChEBI" id="CHEBI:29105"/>
    </cofactor>
    <text evidence="14 15">Binds 1 zinc ion per subunit.</text>
</comment>
<feature type="domain" description="Peptidase M48" evidence="16">
    <location>
        <begin position="234"/>
        <end position="452"/>
    </location>
</feature>
<feature type="active site" evidence="13">
    <location>
        <position position="304"/>
    </location>
</feature>
<evidence type="ECO:0000259" key="16">
    <source>
        <dbReference type="Pfam" id="PF01435"/>
    </source>
</evidence>
<evidence type="ECO:0000259" key="17">
    <source>
        <dbReference type="Pfam" id="PF16491"/>
    </source>
</evidence>
<dbReference type="InterPro" id="IPR001915">
    <property type="entry name" value="Peptidase_M48"/>
</dbReference>
<evidence type="ECO:0000256" key="8">
    <source>
        <dbReference type="ARBA" id="ARBA00022989"/>
    </source>
</evidence>